<proteinExistence type="predicted"/>
<gene>
    <name evidence="1" type="ORF">DCAF_LOCUS4310</name>
</gene>
<name>A0AAV1QXV7_9ROSI</name>
<comment type="caution">
    <text evidence="1">The sequence shown here is derived from an EMBL/GenBank/DDBJ whole genome shotgun (WGS) entry which is preliminary data.</text>
</comment>
<keyword evidence="2" id="KW-1185">Reference proteome</keyword>
<reference evidence="1 2" key="1">
    <citation type="submission" date="2024-01" db="EMBL/GenBank/DDBJ databases">
        <authorList>
            <person name="Waweru B."/>
        </authorList>
    </citation>
    <scope>NUCLEOTIDE SEQUENCE [LARGE SCALE GENOMIC DNA]</scope>
</reference>
<organism evidence="1 2">
    <name type="scientific">Dovyalis caffra</name>
    <dbReference type="NCBI Taxonomy" id="77055"/>
    <lineage>
        <taxon>Eukaryota</taxon>
        <taxon>Viridiplantae</taxon>
        <taxon>Streptophyta</taxon>
        <taxon>Embryophyta</taxon>
        <taxon>Tracheophyta</taxon>
        <taxon>Spermatophyta</taxon>
        <taxon>Magnoliopsida</taxon>
        <taxon>eudicotyledons</taxon>
        <taxon>Gunneridae</taxon>
        <taxon>Pentapetalae</taxon>
        <taxon>rosids</taxon>
        <taxon>fabids</taxon>
        <taxon>Malpighiales</taxon>
        <taxon>Salicaceae</taxon>
        <taxon>Flacourtieae</taxon>
        <taxon>Dovyalis</taxon>
    </lineage>
</organism>
<evidence type="ECO:0000313" key="2">
    <source>
        <dbReference type="Proteomes" id="UP001314170"/>
    </source>
</evidence>
<accession>A0AAV1QXV7</accession>
<protein>
    <submittedName>
        <fullName evidence="1">Uncharacterized protein</fullName>
    </submittedName>
</protein>
<dbReference type="AlphaFoldDB" id="A0AAV1QXV7"/>
<dbReference type="Proteomes" id="UP001314170">
    <property type="component" value="Unassembled WGS sequence"/>
</dbReference>
<evidence type="ECO:0000313" key="1">
    <source>
        <dbReference type="EMBL" id="CAK7326607.1"/>
    </source>
</evidence>
<dbReference type="EMBL" id="CAWUPB010000851">
    <property type="protein sequence ID" value="CAK7326607.1"/>
    <property type="molecule type" value="Genomic_DNA"/>
</dbReference>
<sequence>MAGWVLACMQRPCKHPRIQYVYFPLIDADRQLLARDRNRLCSWFMSTESSKLLILESFDPVEEEESCTTPQNHLDTFWRIVSRYLWRGREEISDKVPVPASNIE</sequence>